<feature type="transmembrane region" description="Helical" evidence="6">
    <location>
        <begin position="137"/>
        <end position="160"/>
    </location>
</feature>
<dbReference type="PROSITE" id="PS50835">
    <property type="entry name" value="IG_LIKE"/>
    <property type="match status" value="1"/>
</dbReference>
<dbReference type="PANTHER" id="PTHR15297:SF2">
    <property type="entry name" value="IMMUNOGLOBULIN SUPERFAMILY MEMBER 6"/>
    <property type="match status" value="1"/>
</dbReference>
<dbReference type="SUPFAM" id="SSF48726">
    <property type="entry name" value="Immunoglobulin"/>
    <property type="match status" value="1"/>
</dbReference>
<keyword evidence="10" id="KW-1185">Reference proteome</keyword>
<feature type="signal peptide" evidence="7">
    <location>
        <begin position="1"/>
        <end position="19"/>
    </location>
</feature>
<feature type="compositionally biased region" description="Basic and acidic residues" evidence="5">
    <location>
        <begin position="209"/>
        <end position="224"/>
    </location>
</feature>
<evidence type="ECO:0000259" key="8">
    <source>
        <dbReference type="PROSITE" id="PS50835"/>
    </source>
</evidence>
<keyword evidence="6" id="KW-0812">Transmembrane</keyword>
<keyword evidence="2" id="KW-1015">Disulfide bond</keyword>
<evidence type="ECO:0000256" key="4">
    <source>
        <dbReference type="ARBA" id="ARBA00023319"/>
    </source>
</evidence>
<evidence type="ECO:0000313" key="10">
    <source>
        <dbReference type="Proteomes" id="UP001059041"/>
    </source>
</evidence>
<dbReference type="Pfam" id="PF18452">
    <property type="entry name" value="Ig_6"/>
    <property type="match status" value="1"/>
</dbReference>
<name>A0A9W7WKT9_TRIRA</name>
<feature type="chain" id="PRO_5040743226" description="Ig-like domain-containing protein" evidence="7">
    <location>
        <begin position="20"/>
        <end position="231"/>
    </location>
</feature>
<evidence type="ECO:0000256" key="3">
    <source>
        <dbReference type="ARBA" id="ARBA00023180"/>
    </source>
</evidence>
<accession>A0A9W7WKT9</accession>
<dbReference type="InterPro" id="IPR036179">
    <property type="entry name" value="Ig-like_dom_sf"/>
</dbReference>
<reference evidence="9" key="1">
    <citation type="submission" date="2021-02" db="EMBL/GenBank/DDBJ databases">
        <title>Comparative genomics reveals that relaxation of natural selection precedes convergent phenotypic evolution of cavefish.</title>
        <authorList>
            <person name="Peng Z."/>
        </authorList>
    </citation>
    <scope>NUCLEOTIDE SEQUENCE</scope>
    <source>
        <tissue evidence="9">Muscle</tissue>
    </source>
</reference>
<evidence type="ECO:0000256" key="1">
    <source>
        <dbReference type="ARBA" id="ARBA00022729"/>
    </source>
</evidence>
<evidence type="ECO:0000256" key="6">
    <source>
        <dbReference type="SAM" id="Phobius"/>
    </source>
</evidence>
<gene>
    <name evidence="9" type="ORF">IRJ41_008882</name>
</gene>
<feature type="region of interest" description="Disordered" evidence="5">
    <location>
        <begin position="209"/>
        <end position="231"/>
    </location>
</feature>
<keyword evidence="4" id="KW-0393">Immunoglobulin domain</keyword>
<organism evidence="9 10">
    <name type="scientific">Triplophysa rosa</name>
    <name type="common">Cave loach</name>
    <dbReference type="NCBI Taxonomy" id="992332"/>
    <lineage>
        <taxon>Eukaryota</taxon>
        <taxon>Metazoa</taxon>
        <taxon>Chordata</taxon>
        <taxon>Craniata</taxon>
        <taxon>Vertebrata</taxon>
        <taxon>Euteleostomi</taxon>
        <taxon>Actinopterygii</taxon>
        <taxon>Neopterygii</taxon>
        <taxon>Teleostei</taxon>
        <taxon>Ostariophysi</taxon>
        <taxon>Cypriniformes</taxon>
        <taxon>Nemacheilidae</taxon>
        <taxon>Triplophysa</taxon>
    </lineage>
</organism>
<keyword evidence="6" id="KW-1133">Transmembrane helix</keyword>
<keyword evidence="6" id="KW-0472">Membrane</keyword>
<sequence length="231" mass="26123">MSLFSITCLVFISVFSVCGCKIDVHQSTRMMQRKVQQSVSVPCSCNISSCPGDGLDNLKISWYVFRKDMHYQIDLNNQPTKYTLEGHSLKISSLSIKDCGVYYCAAALSNEMHSGAQAIGQGITLKVTERGLNVRQILLLTLLVLLIIYSLLVLGIIICIKTGHIKSLCRGRWRKTQDYSRHVVFSGVVQELYKRNLVHDKIPARCKVSQEKAKSPQTQDKNEDIYQNFEE</sequence>
<feature type="domain" description="Ig-like" evidence="8">
    <location>
        <begin position="44"/>
        <end position="120"/>
    </location>
</feature>
<dbReference type="Proteomes" id="UP001059041">
    <property type="component" value="Linkage Group LG11"/>
</dbReference>
<evidence type="ECO:0000256" key="7">
    <source>
        <dbReference type="SAM" id="SignalP"/>
    </source>
</evidence>
<dbReference type="OrthoDB" id="9905432at2759"/>
<dbReference type="AlphaFoldDB" id="A0A9W7WKT9"/>
<dbReference type="InterPro" id="IPR041416">
    <property type="entry name" value="IL-1RAcP-like_ig"/>
</dbReference>
<dbReference type="PANTHER" id="PTHR15297">
    <property type="entry name" value="IMMUNOGLOBULIN SUPERFAMILY MEMBER 6"/>
    <property type="match status" value="1"/>
</dbReference>
<keyword evidence="3" id="KW-0325">Glycoprotein</keyword>
<dbReference type="Gene3D" id="2.60.40.10">
    <property type="entry name" value="Immunoglobulins"/>
    <property type="match status" value="1"/>
</dbReference>
<evidence type="ECO:0000256" key="2">
    <source>
        <dbReference type="ARBA" id="ARBA00023157"/>
    </source>
</evidence>
<dbReference type="InterPro" id="IPR007110">
    <property type="entry name" value="Ig-like_dom"/>
</dbReference>
<proteinExistence type="predicted"/>
<evidence type="ECO:0000313" key="9">
    <source>
        <dbReference type="EMBL" id="KAI7803599.1"/>
    </source>
</evidence>
<dbReference type="InterPro" id="IPR039089">
    <property type="entry name" value="IGSF6"/>
</dbReference>
<comment type="caution">
    <text evidence="9">The sequence shown here is derived from an EMBL/GenBank/DDBJ whole genome shotgun (WGS) entry which is preliminary data.</text>
</comment>
<dbReference type="InterPro" id="IPR003599">
    <property type="entry name" value="Ig_sub"/>
</dbReference>
<keyword evidence="1 7" id="KW-0732">Signal</keyword>
<dbReference type="SMART" id="SM00409">
    <property type="entry name" value="IG"/>
    <property type="match status" value="1"/>
</dbReference>
<dbReference type="EMBL" id="JAFHDT010000011">
    <property type="protein sequence ID" value="KAI7803599.1"/>
    <property type="molecule type" value="Genomic_DNA"/>
</dbReference>
<evidence type="ECO:0000256" key="5">
    <source>
        <dbReference type="SAM" id="MobiDB-lite"/>
    </source>
</evidence>
<protein>
    <recommendedName>
        <fullName evidence="8">Ig-like domain-containing protein</fullName>
    </recommendedName>
</protein>
<dbReference type="InterPro" id="IPR013783">
    <property type="entry name" value="Ig-like_fold"/>
</dbReference>